<gene>
    <name evidence="1" type="ORF">LX24_02895</name>
</gene>
<dbReference type="AlphaFoldDB" id="A0A5S4ZPS5"/>
<evidence type="ECO:0000313" key="1">
    <source>
        <dbReference type="EMBL" id="TYO92329.1"/>
    </source>
</evidence>
<protein>
    <submittedName>
        <fullName evidence="1">Uncharacterized protein</fullName>
    </submittedName>
</protein>
<proteinExistence type="predicted"/>
<accession>A0A5S4ZPS5</accession>
<reference evidence="1 2" key="1">
    <citation type="submission" date="2019-07" db="EMBL/GenBank/DDBJ databases">
        <title>Genomic Encyclopedia of Type Strains, Phase I: the one thousand microbial genomes (KMG-I) project.</title>
        <authorList>
            <person name="Kyrpides N."/>
        </authorList>
    </citation>
    <scope>NUCLEOTIDE SEQUENCE [LARGE SCALE GENOMIC DNA]</scope>
    <source>
        <strain evidence="1 2">DSM 6562</strain>
    </source>
</reference>
<evidence type="ECO:0000313" key="2">
    <source>
        <dbReference type="Proteomes" id="UP000323166"/>
    </source>
</evidence>
<name>A0A5S4ZPS5_9FIRM</name>
<dbReference type="RefSeq" id="WP_166512811.1">
    <property type="nucleotide sequence ID" value="NZ_VNHM01000027.1"/>
</dbReference>
<comment type="caution">
    <text evidence="1">The sequence shown here is derived from an EMBL/GenBank/DDBJ whole genome shotgun (WGS) entry which is preliminary data.</text>
</comment>
<sequence>MGKGDSLEYYFASTGFYDFLPLALDLISTLGFSQQEAIEAICKVFDKARRYPPTKNRSAWFLVVFKEKLFEARADIISFRKTKG</sequence>
<dbReference type="Proteomes" id="UP000323166">
    <property type="component" value="Unassembled WGS sequence"/>
</dbReference>
<keyword evidence="2" id="KW-1185">Reference proteome</keyword>
<dbReference type="EMBL" id="VNHM01000027">
    <property type="protein sequence ID" value="TYO92329.1"/>
    <property type="molecule type" value="Genomic_DNA"/>
</dbReference>
<organism evidence="1 2">
    <name type="scientific">Desulfallas thermosapovorans DSM 6562</name>
    <dbReference type="NCBI Taxonomy" id="1121431"/>
    <lineage>
        <taxon>Bacteria</taxon>
        <taxon>Bacillati</taxon>
        <taxon>Bacillota</taxon>
        <taxon>Clostridia</taxon>
        <taxon>Eubacteriales</taxon>
        <taxon>Desulfallaceae</taxon>
        <taxon>Desulfallas</taxon>
    </lineage>
</organism>